<dbReference type="EMBL" id="LUCV01000040">
    <property type="protein sequence ID" value="OAI86310.1"/>
    <property type="molecule type" value="Genomic_DNA"/>
</dbReference>
<dbReference type="InterPro" id="IPR026881">
    <property type="entry name" value="WYL_dom"/>
</dbReference>
<feature type="domain" description="Helix-turn-helix type 11" evidence="1">
    <location>
        <begin position="6"/>
        <end position="58"/>
    </location>
</feature>
<dbReference type="PROSITE" id="PS52050">
    <property type="entry name" value="WYL"/>
    <property type="match status" value="1"/>
</dbReference>
<comment type="caution">
    <text evidence="3">The sequence shown here is derived from an EMBL/GenBank/DDBJ whole genome shotgun (WGS) entry which is preliminary data.</text>
</comment>
<dbReference type="InterPro" id="IPR036388">
    <property type="entry name" value="WH-like_DNA-bd_sf"/>
</dbReference>
<reference evidence="3 4" key="1">
    <citation type="submission" date="2016-03" db="EMBL/GenBank/DDBJ databases">
        <title>Draft Genome Assembly of Pseudomonas putida strain CBF10-2.</title>
        <authorList>
            <person name="Iyer R.S."/>
            <person name="Damania A."/>
        </authorList>
    </citation>
    <scope>NUCLEOTIDE SEQUENCE [LARGE SCALE GENOMIC DNA]</scope>
    <source>
        <strain evidence="3 4">CBF10-2</strain>
    </source>
</reference>
<evidence type="ECO:0000313" key="4">
    <source>
        <dbReference type="Proteomes" id="UP000077752"/>
    </source>
</evidence>
<name>A0A177SD72_PSEPU</name>
<gene>
    <name evidence="3" type="ORF">AYO28_01075</name>
</gene>
<feature type="domain" description="WYL" evidence="2">
    <location>
        <begin position="134"/>
        <end position="199"/>
    </location>
</feature>
<dbReference type="Pfam" id="PF08279">
    <property type="entry name" value="HTH_11"/>
    <property type="match status" value="1"/>
</dbReference>
<dbReference type="AlphaFoldDB" id="A0A177SD72"/>
<proteinExistence type="predicted"/>
<dbReference type="SUPFAM" id="SSF46785">
    <property type="entry name" value="Winged helix' DNA-binding domain"/>
    <property type="match status" value="1"/>
</dbReference>
<dbReference type="InterPro" id="IPR051534">
    <property type="entry name" value="CBASS_pafABC_assoc_protein"/>
</dbReference>
<dbReference type="RefSeq" id="WP_064304155.1">
    <property type="nucleotide sequence ID" value="NZ_LUCV01000040.1"/>
</dbReference>
<dbReference type="PANTHER" id="PTHR34580">
    <property type="match status" value="1"/>
</dbReference>
<protein>
    <submittedName>
        <fullName evidence="3">DNA-binding transcriptional regulator</fullName>
    </submittedName>
</protein>
<dbReference type="Proteomes" id="UP000077752">
    <property type="component" value="Unassembled WGS sequence"/>
</dbReference>
<dbReference type="InterPro" id="IPR013196">
    <property type="entry name" value="HTH_11"/>
</dbReference>
<dbReference type="PANTHER" id="PTHR34580:SF3">
    <property type="entry name" value="PROTEIN PAFB"/>
    <property type="match status" value="1"/>
</dbReference>
<dbReference type="Gene3D" id="1.10.10.10">
    <property type="entry name" value="Winged helix-like DNA-binding domain superfamily/Winged helix DNA-binding domain"/>
    <property type="match status" value="1"/>
</dbReference>
<organism evidence="3 4">
    <name type="scientific">Pseudomonas putida</name>
    <name type="common">Arthrobacter siderocapsulatus</name>
    <dbReference type="NCBI Taxonomy" id="303"/>
    <lineage>
        <taxon>Bacteria</taxon>
        <taxon>Pseudomonadati</taxon>
        <taxon>Pseudomonadota</taxon>
        <taxon>Gammaproteobacteria</taxon>
        <taxon>Pseudomonadales</taxon>
        <taxon>Pseudomonadaceae</taxon>
        <taxon>Pseudomonas</taxon>
    </lineage>
</organism>
<evidence type="ECO:0000259" key="2">
    <source>
        <dbReference type="Pfam" id="PF13280"/>
    </source>
</evidence>
<dbReference type="GO" id="GO:0003677">
    <property type="term" value="F:DNA binding"/>
    <property type="evidence" value="ECO:0007669"/>
    <property type="project" value="UniProtKB-KW"/>
</dbReference>
<evidence type="ECO:0000259" key="1">
    <source>
        <dbReference type="Pfam" id="PF08279"/>
    </source>
</evidence>
<accession>A0A177SD72</accession>
<dbReference type="Pfam" id="PF13280">
    <property type="entry name" value="WYL"/>
    <property type="match status" value="1"/>
</dbReference>
<keyword evidence="3" id="KW-0238">DNA-binding</keyword>
<dbReference type="InterPro" id="IPR036390">
    <property type="entry name" value="WH_DNA-bd_sf"/>
</dbReference>
<sequence length="233" mass="26035">MHKADRLFQLVNLIRVHQPITAERLAERIGVSVRSIYRYIDDLSLSGVPVYGTTGVGYALDAAFEMPPLRLSRIEVDALTLGMEMLAGSADNELSSAARTLLSKVAARAPQQTSDPQQSPIRALNSSTAMTRGHLSTLRQAIEHKRVLQITYTSLDGAVSRRLIQPIGLFYWGGKWTVGSWCNTRSAYRDFRVDRIASILTSEEPWRDSPQIALRTYMRHQSTAWRTDSTLSG</sequence>
<evidence type="ECO:0000313" key="3">
    <source>
        <dbReference type="EMBL" id="OAI86310.1"/>
    </source>
</evidence>